<feature type="domain" description="Tubulin/FtsZ 2-layer sandwich" evidence="9">
    <location>
        <begin position="206"/>
        <end position="326"/>
    </location>
</feature>
<keyword evidence="4 6" id="KW-0717">Septation</keyword>
<feature type="region of interest" description="Disordered" evidence="7">
    <location>
        <begin position="449"/>
        <end position="481"/>
    </location>
</feature>
<feature type="binding site" evidence="4">
    <location>
        <position position="143"/>
    </location>
    <ligand>
        <name>GTP</name>
        <dbReference type="ChEBI" id="CHEBI:37565"/>
    </ligand>
</feature>
<dbReference type="HAMAP" id="MF_00909">
    <property type="entry name" value="FtsZ"/>
    <property type="match status" value="1"/>
</dbReference>
<dbReference type="SUPFAM" id="SSF55307">
    <property type="entry name" value="Tubulin C-terminal domain-like"/>
    <property type="match status" value="1"/>
</dbReference>
<dbReference type="Gene3D" id="3.30.1330.20">
    <property type="entry name" value="Tubulin/FtsZ, C-terminal domain"/>
    <property type="match status" value="1"/>
</dbReference>
<comment type="caution">
    <text evidence="10">The sequence shown here is derived from an EMBL/GenBank/DDBJ whole genome shotgun (WGS) entry which is preliminary data.</text>
</comment>
<feature type="binding site" evidence="4">
    <location>
        <begin position="108"/>
        <end position="110"/>
    </location>
    <ligand>
        <name>GTP</name>
        <dbReference type="ChEBI" id="CHEBI:37565"/>
    </ligand>
</feature>
<dbReference type="InterPro" id="IPR024757">
    <property type="entry name" value="FtsZ_C"/>
</dbReference>
<dbReference type="GO" id="GO:0043093">
    <property type="term" value="P:FtsZ-dependent cytokinesis"/>
    <property type="evidence" value="ECO:0007669"/>
    <property type="project" value="UniProtKB-UniRule"/>
</dbReference>
<dbReference type="InterPro" id="IPR018316">
    <property type="entry name" value="Tubulin/FtsZ_2-layer-sand-dom"/>
</dbReference>
<dbReference type="EMBL" id="BSOH01000001">
    <property type="protein sequence ID" value="GLR15763.1"/>
    <property type="molecule type" value="Genomic_DNA"/>
</dbReference>
<accession>A0AA37WC42</accession>
<dbReference type="SUPFAM" id="SSF52490">
    <property type="entry name" value="Tubulin nucleotide-binding domain-like"/>
    <property type="match status" value="1"/>
</dbReference>
<feature type="domain" description="Tubulin/FtsZ GTPase" evidence="8">
    <location>
        <begin position="12"/>
        <end position="204"/>
    </location>
</feature>
<dbReference type="PROSITE" id="PS01135">
    <property type="entry name" value="FTSZ_2"/>
    <property type="match status" value="1"/>
</dbReference>
<keyword evidence="4" id="KW-0963">Cytoplasm</keyword>
<feature type="binding site" evidence="4">
    <location>
        <position position="186"/>
    </location>
    <ligand>
        <name>GTP</name>
        <dbReference type="ChEBI" id="CHEBI:37565"/>
    </ligand>
</feature>
<evidence type="ECO:0000256" key="7">
    <source>
        <dbReference type="SAM" id="MobiDB-lite"/>
    </source>
</evidence>
<dbReference type="InterPro" id="IPR008280">
    <property type="entry name" value="Tub_FtsZ_C"/>
</dbReference>
<keyword evidence="11" id="KW-1185">Reference proteome</keyword>
<dbReference type="RefSeq" id="WP_235294658.1">
    <property type="nucleotide sequence ID" value="NZ_BSOH01000001.1"/>
</dbReference>
<keyword evidence="3 4" id="KW-0342">GTP-binding</keyword>
<protein>
    <recommendedName>
        <fullName evidence="4 5">Cell division protein FtsZ</fullName>
    </recommendedName>
</protein>
<dbReference type="PANTHER" id="PTHR30314">
    <property type="entry name" value="CELL DIVISION PROTEIN FTSZ-RELATED"/>
    <property type="match status" value="1"/>
</dbReference>
<evidence type="ECO:0000256" key="2">
    <source>
        <dbReference type="ARBA" id="ARBA00022741"/>
    </source>
</evidence>
<keyword evidence="4 6" id="KW-0131">Cell cycle</keyword>
<evidence type="ECO:0000256" key="4">
    <source>
        <dbReference type="HAMAP-Rule" id="MF_00909"/>
    </source>
</evidence>
<dbReference type="AlphaFoldDB" id="A0AA37WC42"/>
<evidence type="ECO:0000256" key="6">
    <source>
        <dbReference type="RuleBase" id="RU000631"/>
    </source>
</evidence>
<name>A0AA37WC42_9BACT</name>
<dbReference type="FunFam" id="3.40.50.1440:FF:000001">
    <property type="entry name" value="Cell division protein FtsZ"/>
    <property type="match status" value="1"/>
</dbReference>
<feature type="binding site" evidence="4">
    <location>
        <begin position="20"/>
        <end position="24"/>
    </location>
    <ligand>
        <name>GTP</name>
        <dbReference type="ChEBI" id="CHEBI:37565"/>
    </ligand>
</feature>
<evidence type="ECO:0000313" key="11">
    <source>
        <dbReference type="Proteomes" id="UP001156666"/>
    </source>
</evidence>
<dbReference type="GO" id="GO:0003924">
    <property type="term" value="F:GTPase activity"/>
    <property type="evidence" value="ECO:0007669"/>
    <property type="project" value="UniProtKB-UniRule"/>
</dbReference>
<dbReference type="CDD" id="cd02201">
    <property type="entry name" value="FtsZ_type1"/>
    <property type="match status" value="1"/>
</dbReference>
<comment type="subunit">
    <text evidence="4">Homodimer. Polymerizes to form a dynamic ring structure in a strictly GTP-dependent manner. Interacts directly with several other division proteins.</text>
</comment>
<dbReference type="InterPro" id="IPR036525">
    <property type="entry name" value="Tubulin/FtsZ_GTPase_sf"/>
</dbReference>
<dbReference type="Gene3D" id="3.40.50.1440">
    <property type="entry name" value="Tubulin/FtsZ, GTPase domain"/>
    <property type="match status" value="1"/>
</dbReference>
<dbReference type="InterPro" id="IPR000158">
    <property type="entry name" value="Cell_div_FtsZ"/>
</dbReference>
<dbReference type="SMART" id="SM00864">
    <property type="entry name" value="Tubulin"/>
    <property type="match status" value="1"/>
</dbReference>
<reference evidence="10" key="2">
    <citation type="submission" date="2023-01" db="EMBL/GenBank/DDBJ databases">
        <title>Draft genome sequence of Portibacter lacus strain NBRC 108769.</title>
        <authorList>
            <person name="Sun Q."/>
            <person name="Mori K."/>
        </authorList>
    </citation>
    <scope>NUCLEOTIDE SEQUENCE</scope>
    <source>
        <strain evidence="10">NBRC 108769</strain>
    </source>
</reference>
<dbReference type="InterPro" id="IPR037103">
    <property type="entry name" value="Tubulin/FtsZ-like_C"/>
</dbReference>
<keyword evidence="2 4" id="KW-0547">Nucleotide-binding</keyword>
<comment type="function">
    <text evidence="4 6">Essential cell division protein that forms a contractile ring structure (Z ring) at the future cell division site. The regulation of the ring assembly controls the timing and the location of cell division. One of the functions of the FtsZ ring is to recruit other cell division proteins to the septum to produce a new cell wall between the dividing cells. Binds GTP and shows GTPase activity.</text>
</comment>
<dbReference type="Pfam" id="PF12327">
    <property type="entry name" value="FtsZ_C"/>
    <property type="match status" value="1"/>
</dbReference>
<dbReference type="GO" id="GO:0005525">
    <property type="term" value="F:GTP binding"/>
    <property type="evidence" value="ECO:0007669"/>
    <property type="project" value="UniProtKB-UniRule"/>
</dbReference>
<organism evidence="10 11">
    <name type="scientific">Portibacter lacus</name>
    <dbReference type="NCBI Taxonomy" id="1099794"/>
    <lineage>
        <taxon>Bacteria</taxon>
        <taxon>Pseudomonadati</taxon>
        <taxon>Bacteroidota</taxon>
        <taxon>Saprospiria</taxon>
        <taxon>Saprospirales</taxon>
        <taxon>Haliscomenobacteraceae</taxon>
        <taxon>Portibacter</taxon>
    </lineage>
</organism>
<evidence type="ECO:0000256" key="1">
    <source>
        <dbReference type="ARBA" id="ARBA00009690"/>
    </source>
</evidence>
<gene>
    <name evidence="4" type="primary">ftsZ</name>
    <name evidence="10" type="ORF">GCM10007940_03780</name>
</gene>
<dbReference type="InterPro" id="IPR045061">
    <property type="entry name" value="FtsZ/CetZ"/>
</dbReference>
<dbReference type="GO" id="GO:0005737">
    <property type="term" value="C:cytoplasm"/>
    <property type="evidence" value="ECO:0007669"/>
    <property type="project" value="UniProtKB-SubCell"/>
</dbReference>
<dbReference type="GO" id="GO:0051258">
    <property type="term" value="P:protein polymerization"/>
    <property type="evidence" value="ECO:0007669"/>
    <property type="project" value="UniProtKB-UniRule"/>
</dbReference>
<dbReference type="InterPro" id="IPR003008">
    <property type="entry name" value="Tubulin_FtsZ_GTPase"/>
</dbReference>
<evidence type="ECO:0000256" key="5">
    <source>
        <dbReference type="NCBIfam" id="TIGR00065"/>
    </source>
</evidence>
<feature type="binding site" evidence="4">
    <location>
        <position position="139"/>
    </location>
    <ligand>
        <name>GTP</name>
        <dbReference type="ChEBI" id="CHEBI:37565"/>
    </ligand>
</feature>
<evidence type="ECO:0000313" key="10">
    <source>
        <dbReference type="EMBL" id="GLR15763.1"/>
    </source>
</evidence>
<evidence type="ECO:0000256" key="3">
    <source>
        <dbReference type="ARBA" id="ARBA00023134"/>
    </source>
</evidence>
<evidence type="ECO:0000259" key="8">
    <source>
        <dbReference type="SMART" id="SM00864"/>
    </source>
</evidence>
<dbReference type="SMART" id="SM00865">
    <property type="entry name" value="Tubulin_C"/>
    <property type="match status" value="1"/>
</dbReference>
<dbReference type="PRINTS" id="PR00423">
    <property type="entry name" value="CELLDVISFTSZ"/>
</dbReference>
<evidence type="ECO:0000259" key="9">
    <source>
        <dbReference type="SMART" id="SM00865"/>
    </source>
</evidence>
<comment type="similarity">
    <text evidence="1 4 6">Belongs to the FtsZ family.</text>
</comment>
<comment type="subcellular location">
    <subcellularLocation>
        <location evidence="4">Cytoplasm</location>
    </subcellularLocation>
    <text evidence="4">Assembles at midcell at the inner surface of the cytoplasmic membrane.</text>
</comment>
<reference evidence="10" key="1">
    <citation type="journal article" date="2014" name="Int. J. Syst. Evol. Microbiol.">
        <title>Complete genome sequence of Corynebacterium casei LMG S-19264T (=DSM 44701T), isolated from a smear-ripened cheese.</title>
        <authorList>
            <consortium name="US DOE Joint Genome Institute (JGI-PGF)"/>
            <person name="Walter F."/>
            <person name="Albersmeier A."/>
            <person name="Kalinowski J."/>
            <person name="Ruckert C."/>
        </authorList>
    </citation>
    <scope>NUCLEOTIDE SEQUENCE</scope>
    <source>
        <strain evidence="10">NBRC 108769</strain>
    </source>
</reference>
<proteinExistence type="inferred from homology"/>
<dbReference type="Proteomes" id="UP001156666">
    <property type="component" value="Unassembled WGS sequence"/>
</dbReference>
<keyword evidence="4 6" id="KW-0132">Cell division</keyword>
<dbReference type="Pfam" id="PF00091">
    <property type="entry name" value="Tubulin"/>
    <property type="match status" value="1"/>
</dbReference>
<dbReference type="GO" id="GO:0000917">
    <property type="term" value="P:division septum assembly"/>
    <property type="evidence" value="ECO:0007669"/>
    <property type="project" value="UniProtKB-KW"/>
</dbReference>
<dbReference type="PANTHER" id="PTHR30314:SF3">
    <property type="entry name" value="MITOCHONDRIAL DIVISION PROTEIN FSZA"/>
    <property type="match status" value="1"/>
</dbReference>
<dbReference type="InterPro" id="IPR020805">
    <property type="entry name" value="Cell_div_FtsZ_CS"/>
</dbReference>
<sequence>MLFDLVKDNRSIIKVIGVGGGGSNAVNHMFENGIKGVDFAICNTDNQAMEESPIPVKICLGPTLTEGRGAGSKPEVGKQACIESVEEVRKFLDDGTKMLFITAGMGGGTGTGAAPIIAKVSRDLNILTVGIVTLPFKFEGLTRSRQALEGMEELKAHVDAILVISNDRLGEIYGDLKLTTAFANADNILSTAAKGIAEIITVPGKINVDFEDVNTVMRTSGVAIMGNALVGGENRAKVAIEHALSSPLLKDNDIRGAQHILLNITTSLEHEVTMSELGEITEYMQEEAGYGTNLIWGHCNDPELGDKLSITLIATGFEEKGRGPSKREVERIVVPLEPEMGIQEQDDDDIFSTHLETNMGETVEFDSPEIKVNVTQVHAEKAFDLYDMKKHDERSQKEIEFDRRMRELEESRRETLRSNNHKNLDDPKTVNEYTKVPAYARRNVKLEDVEHSSVHPGGRYTVSIDDDGLRAGNSYIHDNVD</sequence>
<dbReference type="GO" id="GO:0032153">
    <property type="term" value="C:cell division site"/>
    <property type="evidence" value="ECO:0007669"/>
    <property type="project" value="UniProtKB-UniRule"/>
</dbReference>
<dbReference type="NCBIfam" id="TIGR00065">
    <property type="entry name" value="ftsZ"/>
    <property type="match status" value="1"/>
</dbReference>